<dbReference type="Proteomes" id="UP000525432">
    <property type="component" value="Unassembled WGS sequence"/>
</dbReference>
<dbReference type="RefSeq" id="WP_185239987.1">
    <property type="nucleotide sequence ID" value="NZ_JACEGC010000061.1"/>
</dbReference>
<evidence type="ECO:0000313" key="1">
    <source>
        <dbReference type="EMBL" id="MBC1196161.1"/>
    </source>
</evidence>
<organism evidence="1 2">
    <name type="scientific">Microcystis aeruginosa BLCC-F158</name>
    <dbReference type="NCBI Taxonomy" id="2755316"/>
    <lineage>
        <taxon>Bacteria</taxon>
        <taxon>Bacillati</taxon>
        <taxon>Cyanobacteriota</taxon>
        <taxon>Cyanophyceae</taxon>
        <taxon>Oscillatoriophycideae</taxon>
        <taxon>Chroococcales</taxon>
        <taxon>Microcystaceae</taxon>
        <taxon>Microcystis</taxon>
    </lineage>
</organism>
<accession>A0A841UYD8</accession>
<comment type="caution">
    <text evidence="1">The sequence shown here is derived from an EMBL/GenBank/DDBJ whole genome shotgun (WGS) entry which is preliminary data.</text>
</comment>
<name>A0A841UYD8_MICAE</name>
<dbReference type="PIRSF" id="PIRSF020893">
    <property type="entry name" value="UCP020893"/>
    <property type="match status" value="1"/>
</dbReference>
<reference evidence="1 2" key="1">
    <citation type="submission" date="2020-07" db="EMBL/GenBank/DDBJ databases">
        <title>Genomes of two Microcystis aeruginosa (Cyanobacteria) strains from Florida (USA) with disparate toxicogenic potential.</title>
        <authorList>
            <person name="Lefler F.W."/>
            <person name="Barbosa M."/>
            <person name="Berthold D.E."/>
            <person name="Laughinghouse H.D. IV."/>
        </authorList>
    </citation>
    <scope>NUCLEOTIDE SEQUENCE [LARGE SCALE GENOMIC DNA]</scope>
    <source>
        <strain evidence="1 2">BLCCF158</strain>
    </source>
</reference>
<proteinExistence type="predicted"/>
<gene>
    <name evidence="1" type="ORF">H0901_13055</name>
</gene>
<dbReference type="EMBL" id="JACEGC010000061">
    <property type="protein sequence ID" value="MBC1196161.1"/>
    <property type="molecule type" value="Genomic_DNA"/>
</dbReference>
<dbReference type="InterPro" id="IPR016780">
    <property type="entry name" value="UCP020893"/>
</dbReference>
<evidence type="ECO:0000313" key="2">
    <source>
        <dbReference type="Proteomes" id="UP000525432"/>
    </source>
</evidence>
<dbReference type="AlphaFoldDB" id="A0A841UYD8"/>
<sequence>MSITFENAIQQTQDLLSQIEFLDTDTITQKITDLVSTENGARGFFVTYLTSDLPYTEHPSLEVITALKTSPILVNELLVKNLAMSTAMVIYHRSQGDEANAQGSEKVQEKTSQLIKQLLSQSLGEKLQQLATSLNTGQGEYQAFLERWGYDDCQRQAIAEIIQPFL</sequence>
<protein>
    <submittedName>
        <fullName evidence="1">Uncharacterized protein</fullName>
    </submittedName>
</protein>